<keyword evidence="2" id="KW-0274">FAD</keyword>
<dbReference type="EMBL" id="JACGWN010000007">
    <property type="protein sequence ID" value="KAL0442428.1"/>
    <property type="molecule type" value="Genomic_DNA"/>
</dbReference>
<protein>
    <submittedName>
        <fullName evidence="4">Berberine bridge enzyme-like 14</fullName>
    </submittedName>
</protein>
<dbReference type="InterPro" id="IPR012951">
    <property type="entry name" value="BBE"/>
</dbReference>
<evidence type="ECO:0000256" key="2">
    <source>
        <dbReference type="ARBA" id="ARBA00022827"/>
    </source>
</evidence>
<evidence type="ECO:0000259" key="3">
    <source>
        <dbReference type="Pfam" id="PF08031"/>
    </source>
</evidence>
<evidence type="ECO:0000313" key="4">
    <source>
        <dbReference type="EMBL" id="KAL0442428.1"/>
    </source>
</evidence>
<accession>A0AAW2WM22</accession>
<keyword evidence="1" id="KW-0285">Flavoprotein</keyword>
<dbReference type="Pfam" id="PF08031">
    <property type="entry name" value="BBE"/>
    <property type="match status" value="1"/>
</dbReference>
<dbReference type="PANTHER" id="PTHR32448">
    <property type="entry name" value="OS08G0158400 PROTEIN"/>
    <property type="match status" value="1"/>
</dbReference>
<dbReference type="Gene3D" id="3.30.465.10">
    <property type="match status" value="1"/>
</dbReference>
<proteinExistence type="predicted"/>
<dbReference type="GO" id="GO:0050660">
    <property type="term" value="F:flavin adenine dinucleotide binding"/>
    <property type="evidence" value="ECO:0007669"/>
    <property type="project" value="InterPro"/>
</dbReference>
<dbReference type="Gene3D" id="3.40.462.20">
    <property type="match status" value="1"/>
</dbReference>
<comment type="caution">
    <text evidence="4">The sequence shown here is derived from an EMBL/GenBank/DDBJ whole genome shotgun (WGS) entry which is preliminary data.</text>
</comment>
<sequence length="258" mass="29245">MQQISFIAGNMLQTKVLLQPKAGKKNGKKNITAAFIALFLGDAKTLLSLMKAKFPELGLKKEDYKETSWIKSVLLWTQFPDGTPENAVLNRASASSSFKIKSDFVTTPIPKDGLQSVLEKLAESGDIWMVLNPYGGRMTEIPESAAAFPHRAGNIYKIQYVLYWNEPGAEAEKRKIYETRKFYNYMTPFVSKNPRAAFLNYRDIDIGSTDNGRNAYNEAQVYGVKYFKGNFNRLVKVKTDVDPENFFRNEQSIPPLKN</sequence>
<reference evidence="4" key="2">
    <citation type="journal article" date="2024" name="Plant">
        <title>Genomic evolution and insights into agronomic trait innovations of Sesamum species.</title>
        <authorList>
            <person name="Miao H."/>
            <person name="Wang L."/>
            <person name="Qu L."/>
            <person name="Liu H."/>
            <person name="Sun Y."/>
            <person name="Le M."/>
            <person name="Wang Q."/>
            <person name="Wei S."/>
            <person name="Zheng Y."/>
            <person name="Lin W."/>
            <person name="Duan Y."/>
            <person name="Cao H."/>
            <person name="Xiong S."/>
            <person name="Wang X."/>
            <person name="Wei L."/>
            <person name="Li C."/>
            <person name="Ma Q."/>
            <person name="Ju M."/>
            <person name="Zhao R."/>
            <person name="Li G."/>
            <person name="Mu C."/>
            <person name="Tian Q."/>
            <person name="Mei H."/>
            <person name="Zhang T."/>
            <person name="Gao T."/>
            <person name="Zhang H."/>
        </authorList>
    </citation>
    <scope>NUCLEOTIDE SEQUENCE</scope>
    <source>
        <strain evidence="4">KEN1</strain>
    </source>
</reference>
<evidence type="ECO:0000256" key="1">
    <source>
        <dbReference type="ARBA" id="ARBA00022630"/>
    </source>
</evidence>
<dbReference type="AlphaFoldDB" id="A0AAW2WM22"/>
<dbReference type="GO" id="GO:0016491">
    <property type="term" value="F:oxidoreductase activity"/>
    <property type="evidence" value="ECO:0007669"/>
    <property type="project" value="InterPro"/>
</dbReference>
<name>A0AAW2WM22_9LAMI</name>
<organism evidence="4">
    <name type="scientific">Sesamum latifolium</name>
    <dbReference type="NCBI Taxonomy" id="2727402"/>
    <lineage>
        <taxon>Eukaryota</taxon>
        <taxon>Viridiplantae</taxon>
        <taxon>Streptophyta</taxon>
        <taxon>Embryophyta</taxon>
        <taxon>Tracheophyta</taxon>
        <taxon>Spermatophyta</taxon>
        <taxon>Magnoliopsida</taxon>
        <taxon>eudicotyledons</taxon>
        <taxon>Gunneridae</taxon>
        <taxon>Pentapetalae</taxon>
        <taxon>asterids</taxon>
        <taxon>lamiids</taxon>
        <taxon>Lamiales</taxon>
        <taxon>Pedaliaceae</taxon>
        <taxon>Sesamum</taxon>
    </lineage>
</organism>
<reference evidence="4" key="1">
    <citation type="submission" date="2020-06" db="EMBL/GenBank/DDBJ databases">
        <authorList>
            <person name="Li T."/>
            <person name="Hu X."/>
            <person name="Zhang T."/>
            <person name="Song X."/>
            <person name="Zhang H."/>
            <person name="Dai N."/>
            <person name="Sheng W."/>
            <person name="Hou X."/>
            <person name="Wei L."/>
        </authorList>
    </citation>
    <scope>NUCLEOTIDE SEQUENCE</scope>
    <source>
        <strain evidence="4">KEN1</strain>
        <tissue evidence="4">Leaf</tissue>
    </source>
</reference>
<gene>
    <name evidence="4" type="ORF">Slati_1965500</name>
</gene>
<dbReference type="InterPro" id="IPR016169">
    <property type="entry name" value="FAD-bd_PCMH_sub2"/>
</dbReference>
<feature type="domain" description="Berberine/berberine-like" evidence="3">
    <location>
        <begin position="197"/>
        <end position="254"/>
    </location>
</feature>